<proteinExistence type="inferred from homology"/>
<evidence type="ECO:0000313" key="13">
    <source>
        <dbReference type="Proteomes" id="UP000198666"/>
    </source>
</evidence>
<dbReference type="GO" id="GO:0009306">
    <property type="term" value="P:protein secretion"/>
    <property type="evidence" value="ECO:0007669"/>
    <property type="project" value="InterPro"/>
</dbReference>
<comment type="subcellular location">
    <subcellularLocation>
        <location evidence="1">Cell inner membrane</location>
        <topology evidence="1">Multi-pass membrane protein</topology>
    </subcellularLocation>
    <subcellularLocation>
        <location evidence="9">Cell membrane</location>
        <topology evidence="9">Multi-pass membrane protein</topology>
    </subcellularLocation>
</comment>
<keyword evidence="4" id="KW-1003">Cell membrane</keyword>
<dbReference type="FunFam" id="1.20.81.30:FF:000001">
    <property type="entry name" value="Type II secretion system protein F"/>
    <property type="match status" value="2"/>
</dbReference>
<dbReference type="PANTHER" id="PTHR30012">
    <property type="entry name" value="GENERAL SECRETION PATHWAY PROTEIN"/>
    <property type="match status" value="1"/>
</dbReference>
<evidence type="ECO:0000256" key="8">
    <source>
        <dbReference type="ARBA" id="ARBA00023136"/>
    </source>
</evidence>
<dbReference type="EMBL" id="FMZB01000007">
    <property type="protein sequence ID" value="SDD15659.1"/>
    <property type="molecule type" value="Genomic_DNA"/>
</dbReference>
<keyword evidence="7 10" id="KW-1133">Transmembrane helix</keyword>
<evidence type="ECO:0000256" key="6">
    <source>
        <dbReference type="ARBA" id="ARBA00022692"/>
    </source>
</evidence>
<sequence>MLYYQYNARDMLGKPKRGKIQAENKAEAIEKLQAQQLIVFELRELNRTLNKELSFGKRVKKKEFIIFLRQLSTLIESGVPLVEATSLLQEQTKDKFLKETLKNVRTELVEGVRFSDAVEKHPKIFPELFVNMIRAGEASGELDDVLNKMAVYFEKQYDMRQKVITAMSYPFFVALVAVGICISLLVVVFPQFTGMFANMDTELPAYTQFVLSLSEGMQKYWYLGVLCLLLIVILYRIIVSKPQGKLIMDTVKLRIPVLGSFYQKAILARMTRTMSSLLESSVPILDTLQISSRILQNKVMEQVMQDCYETIQKGDSLAGPMEAHWAFPPMITQMIRVGEKSGSLDDLLHRAANFYEQELDYAAERLKAMIEPVLILILSAMVGSIVTAVVIPMFSMYENMQ</sequence>
<evidence type="ECO:0000256" key="9">
    <source>
        <dbReference type="RuleBase" id="RU003923"/>
    </source>
</evidence>
<dbReference type="PRINTS" id="PR00812">
    <property type="entry name" value="BCTERIALGSPF"/>
</dbReference>
<dbReference type="Pfam" id="PF00482">
    <property type="entry name" value="T2SSF"/>
    <property type="match status" value="2"/>
</dbReference>
<accession>A0A1G6SFJ9</accession>
<keyword evidence="5" id="KW-0997">Cell inner membrane</keyword>
<name>A0A1G6SFJ9_9BACI</name>
<reference evidence="13" key="1">
    <citation type="submission" date="2016-10" db="EMBL/GenBank/DDBJ databases">
        <authorList>
            <person name="Varghese N."/>
            <person name="Submissions S."/>
        </authorList>
    </citation>
    <scope>NUCLEOTIDE SEQUENCE [LARGE SCALE GENOMIC DNA]</scope>
    <source>
        <strain evidence="13">DSM 21620</strain>
    </source>
</reference>
<protein>
    <submittedName>
        <fullName evidence="12">Type IV pilus assembly protein PilC</fullName>
    </submittedName>
</protein>
<keyword evidence="3 9" id="KW-0813">Transport</keyword>
<evidence type="ECO:0000256" key="1">
    <source>
        <dbReference type="ARBA" id="ARBA00004429"/>
    </source>
</evidence>
<feature type="transmembrane region" description="Helical" evidence="10">
    <location>
        <begin position="373"/>
        <end position="397"/>
    </location>
</feature>
<organism evidence="12 13">
    <name type="scientific">Terribacillus halophilus</name>
    <dbReference type="NCBI Taxonomy" id="361279"/>
    <lineage>
        <taxon>Bacteria</taxon>
        <taxon>Bacillati</taxon>
        <taxon>Bacillota</taxon>
        <taxon>Bacilli</taxon>
        <taxon>Bacillales</taxon>
        <taxon>Bacillaceae</taxon>
        <taxon>Terribacillus</taxon>
    </lineage>
</organism>
<dbReference type="Gene3D" id="1.20.81.30">
    <property type="entry name" value="Type II secretion system (T2SS), domain F"/>
    <property type="match status" value="2"/>
</dbReference>
<evidence type="ECO:0000256" key="5">
    <source>
        <dbReference type="ARBA" id="ARBA00022519"/>
    </source>
</evidence>
<comment type="similarity">
    <text evidence="2 9">Belongs to the GSP F family.</text>
</comment>
<dbReference type="InterPro" id="IPR018076">
    <property type="entry name" value="T2SS_GspF_dom"/>
</dbReference>
<dbReference type="PROSITE" id="PS00874">
    <property type="entry name" value="T2SP_F"/>
    <property type="match status" value="1"/>
</dbReference>
<feature type="transmembrane region" description="Helical" evidence="10">
    <location>
        <begin position="169"/>
        <end position="189"/>
    </location>
</feature>
<feature type="domain" description="Type II secretion system protein GspF" evidence="11">
    <location>
        <begin position="67"/>
        <end position="190"/>
    </location>
</feature>
<evidence type="ECO:0000256" key="10">
    <source>
        <dbReference type="SAM" id="Phobius"/>
    </source>
</evidence>
<dbReference type="AlphaFoldDB" id="A0A1G6SFJ9"/>
<feature type="domain" description="Type II secretion system protein GspF" evidence="11">
    <location>
        <begin position="271"/>
        <end position="392"/>
    </location>
</feature>
<dbReference type="Proteomes" id="UP000198666">
    <property type="component" value="Unassembled WGS sequence"/>
</dbReference>
<dbReference type="STRING" id="361279.SAMN05421663_10798"/>
<dbReference type="InterPro" id="IPR003004">
    <property type="entry name" value="GspF/PilC"/>
</dbReference>
<evidence type="ECO:0000313" key="12">
    <source>
        <dbReference type="EMBL" id="SDD15659.1"/>
    </source>
</evidence>
<evidence type="ECO:0000256" key="7">
    <source>
        <dbReference type="ARBA" id="ARBA00022989"/>
    </source>
</evidence>
<evidence type="ECO:0000256" key="4">
    <source>
        <dbReference type="ARBA" id="ARBA00022475"/>
    </source>
</evidence>
<evidence type="ECO:0000256" key="2">
    <source>
        <dbReference type="ARBA" id="ARBA00005745"/>
    </source>
</evidence>
<dbReference type="PANTHER" id="PTHR30012:SF0">
    <property type="entry name" value="TYPE II SECRETION SYSTEM PROTEIN F-RELATED"/>
    <property type="match status" value="1"/>
</dbReference>
<feature type="transmembrane region" description="Helical" evidence="10">
    <location>
        <begin position="220"/>
        <end position="238"/>
    </location>
</feature>
<keyword evidence="13" id="KW-1185">Reference proteome</keyword>
<keyword evidence="6 9" id="KW-0812">Transmembrane</keyword>
<evidence type="ECO:0000256" key="3">
    <source>
        <dbReference type="ARBA" id="ARBA00022448"/>
    </source>
</evidence>
<dbReference type="OrthoDB" id="9805682at2"/>
<dbReference type="InterPro" id="IPR042094">
    <property type="entry name" value="T2SS_GspF_sf"/>
</dbReference>
<gene>
    <name evidence="12" type="ORF">SAMN05421663_10798</name>
</gene>
<evidence type="ECO:0000259" key="11">
    <source>
        <dbReference type="Pfam" id="PF00482"/>
    </source>
</evidence>
<dbReference type="InterPro" id="IPR001992">
    <property type="entry name" value="T2SS_GspF/T4SS_PilC_CS"/>
</dbReference>
<dbReference type="GO" id="GO:0005886">
    <property type="term" value="C:plasma membrane"/>
    <property type="evidence" value="ECO:0007669"/>
    <property type="project" value="UniProtKB-SubCell"/>
</dbReference>
<keyword evidence="8 10" id="KW-0472">Membrane</keyword>